<dbReference type="Proteomes" id="UP000702544">
    <property type="component" value="Unassembled WGS sequence"/>
</dbReference>
<accession>A0AAE4Z9R9</accession>
<name>A0AAE4Z9R9_9BACT</name>
<feature type="compositionally biased region" description="Gly residues" evidence="1">
    <location>
        <begin position="332"/>
        <end position="351"/>
    </location>
</feature>
<dbReference type="SUPFAM" id="SSF49373">
    <property type="entry name" value="Invasin/intimin cell-adhesion fragments"/>
    <property type="match status" value="1"/>
</dbReference>
<protein>
    <submittedName>
        <fullName evidence="4">Ig-like domain-containing protein</fullName>
    </submittedName>
</protein>
<gene>
    <name evidence="4" type="ORF">GWO12_12375</name>
</gene>
<dbReference type="SUPFAM" id="SSF51126">
    <property type="entry name" value="Pectin lyase-like"/>
    <property type="match status" value="1"/>
</dbReference>
<feature type="domain" description="BIG2" evidence="3">
    <location>
        <begin position="32"/>
        <end position="112"/>
    </location>
</feature>
<evidence type="ECO:0000256" key="1">
    <source>
        <dbReference type="SAM" id="MobiDB-lite"/>
    </source>
</evidence>
<dbReference type="EMBL" id="JAACAK010000099">
    <property type="protein sequence ID" value="NIR75889.1"/>
    <property type="molecule type" value="Genomic_DNA"/>
</dbReference>
<feature type="compositionally biased region" description="Gly residues" evidence="1">
    <location>
        <begin position="514"/>
        <end position="535"/>
    </location>
</feature>
<organism evidence="4 5">
    <name type="scientific">Candidatus Kutchimonas denitrificans</name>
    <dbReference type="NCBI Taxonomy" id="3056748"/>
    <lineage>
        <taxon>Bacteria</taxon>
        <taxon>Pseudomonadati</taxon>
        <taxon>Gemmatimonadota</taxon>
        <taxon>Gemmatimonadia</taxon>
        <taxon>Candidatus Palauibacterales</taxon>
        <taxon>Candidatus Palauibacteraceae</taxon>
        <taxon>Candidatus Kutchimonas</taxon>
    </lineage>
</organism>
<dbReference type="InterPro" id="IPR003343">
    <property type="entry name" value="Big_2"/>
</dbReference>
<dbReference type="SMART" id="SM00635">
    <property type="entry name" value="BID_2"/>
    <property type="match status" value="1"/>
</dbReference>
<feature type="compositionally biased region" description="Gly residues" evidence="1">
    <location>
        <begin position="565"/>
        <end position="580"/>
    </location>
</feature>
<feature type="region of interest" description="Disordered" evidence="1">
    <location>
        <begin position="478"/>
        <end position="535"/>
    </location>
</feature>
<feature type="region of interest" description="Disordered" evidence="1">
    <location>
        <begin position="558"/>
        <end position="590"/>
    </location>
</feature>
<evidence type="ECO:0000259" key="3">
    <source>
        <dbReference type="SMART" id="SM00635"/>
    </source>
</evidence>
<dbReference type="Gene3D" id="2.60.40.1080">
    <property type="match status" value="1"/>
</dbReference>
<feature type="chain" id="PRO_5042146891" evidence="2">
    <location>
        <begin position="23"/>
        <end position="590"/>
    </location>
</feature>
<dbReference type="AlphaFoldDB" id="A0AAE4Z9R9"/>
<feature type="compositionally biased region" description="Gly residues" evidence="1">
    <location>
        <begin position="482"/>
        <end position="506"/>
    </location>
</feature>
<feature type="compositionally biased region" description="Gly residues" evidence="1">
    <location>
        <begin position="442"/>
        <end position="463"/>
    </location>
</feature>
<feature type="region of interest" description="Disordered" evidence="1">
    <location>
        <begin position="331"/>
        <end position="356"/>
    </location>
</feature>
<evidence type="ECO:0000313" key="5">
    <source>
        <dbReference type="Proteomes" id="UP000702544"/>
    </source>
</evidence>
<reference evidence="4 5" key="1">
    <citation type="submission" date="2020-01" db="EMBL/GenBank/DDBJ databases">
        <title>Genomes assembled from Gulf of Kutch pelagic sediment metagenomes.</title>
        <authorList>
            <person name="Chandrashekar M."/>
            <person name="Mahajan M.S."/>
            <person name="Dave K.J."/>
            <person name="Vatsa P."/>
            <person name="Nathani N.M."/>
        </authorList>
    </citation>
    <scope>NUCLEOTIDE SEQUENCE [LARGE SCALE GENOMIC DNA]</scope>
    <source>
        <strain evidence="4">KS3-K002</strain>
    </source>
</reference>
<dbReference type="InterPro" id="IPR011050">
    <property type="entry name" value="Pectin_lyase_fold/virulence"/>
</dbReference>
<feature type="signal peptide" evidence="2">
    <location>
        <begin position="1"/>
        <end position="22"/>
    </location>
</feature>
<dbReference type="PROSITE" id="PS51257">
    <property type="entry name" value="PROKAR_LIPOPROTEIN"/>
    <property type="match status" value="1"/>
</dbReference>
<proteinExistence type="predicted"/>
<comment type="caution">
    <text evidence="4">The sequence shown here is derived from an EMBL/GenBank/DDBJ whole genome shotgun (WGS) entry which is preliminary data.</text>
</comment>
<dbReference type="InterPro" id="IPR008964">
    <property type="entry name" value="Invasin/intimin_cell_adhesion"/>
</dbReference>
<dbReference type="Gene3D" id="2.160.20.10">
    <property type="entry name" value="Single-stranded right-handed beta-helix, Pectin lyase-like"/>
    <property type="match status" value="1"/>
</dbReference>
<feature type="region of interest" description="Disordered" evidence="1">
    <location>
        <begin position="442"/>
        <end position="464"/>
    </location>
</feature>
<feature type="compositionally biased region" description="Polar residues" evidence="1">
    <location>
        <begin position="581"/>
        <end position="590"/>
    </location>
</feature>
<sequence length="590" mass="54591">MFRALAPLVLLFTLTLTFTTAACDGDGGEPAIIASIDVTPDPDTVQAGGTAQFAATARDASGNIIFGVTFTWISGSNAIATVDASGLATGVVAGSTEIRATADGITGSAVLVVIPNNNTDAPDDGFVDANGDGIDGDASVAIFVATSGDDANPGTRAEPKRTIAAAIAAAQADAGKSHVYVSSGTYSESVELVDAISLYGGYDAASDWARSLSNVATIDGDTIAVKGVGIQSLTFVDLFTIQSANNTRSGGNSTGVHLASSSMVRLRNLTITAGNGGSGATGNDGAQGALGLAGQDGAIPTGGAGGDTVTGVMPSGKGGDGGNGADVFPAAGGTGGDGLPQPGGGLGGAGGPDPAAGDPDACDINGLPGDIGGVGGYGLAGIPGGGGNGQGSVVSGYWRGSPGLDGAIGSPGFGGGGGGGGSAGREMTATVCQPVFGGGGGGGGSGGQAGEGAQGGQGGGGSFGIFVLDTSVQIERSDVTAGDGGDGGGGGTGGTGGTGGSGGLGSNGDMTQGGLMGGRGGDGGDGGSGGDGGHGGGAGGGISFAIYQAGTSTVSLDGATTLTAGSGGAGGTAPMGGNNGQAGNSGDKNF</sequence>
<evidence type="ECO:0000313" key="4">
    <source>
        <dbReference type="EMBL" id="NIR75889.1"/>
    </source>
</evidence>
<keyword evidence="2" id="KW-0732">Signal</keyword>
<dbReference type="InterPro" id="IPR012334">
    <property type="entry name" value="Pectin_lyas_fold"/>
</dbReference>
<evidence type="ECO:0000256" key="2">
    <source>
        <dbReference type="SAM" id="SignalP"/>
    </source>
</evidence>
<dbReference type="Pfam" id="PF02368">
    <property type="entry name" value="Big_2"/>
    <property type="match status" value="1"/>
</dbReference>